<dbReference type="GO" id="GO:0046872">
    <property type="term" value="F:metal ion binding"/>
    <property type="evidence" value="ECO:0007669"/>
    <property type="project" value="UniProtKB-KW"/>
</dbReference>
<comment type="similarity">
    <text evidence="2">Belongs to the calcium channel subunit alpha-2/delta family.</text>
</comment>
<evidence type="ECO:0000256" key="14">
    <source>
        <dbReference type="ARBA" id="ARBA00023157"/>
    </source>
</evidence>
<feature type="domain" description="VWFA" evidence="17">
    <location>
        <begin position="273"/>
        <end position="455"/>
    </location>
</feature>
<dbReference type="RefSeq" id="XP_032828374.1">
    <property type="nucleotide sequence ID" value="XM_032972483.1"/>
</dbReference>
<dbReference type="Pfam" id="PF08399">
    <property type="entry name" value="VWA_N"/>
    <property type="match status" value="1"/>
</dbReference>
<dbReference type="SMART" id="SM00327">
    <property type="entry name" value="VWA"/>
    <property type="match status" value="1"/>
</dbReference>
<keyword evidence="16" id="KW-0407">Ion channel</keyword>
<sequence>MRGWESASVESEREVSMAGRRLRRLSSLGVAPWLALSTALLFAVSPMDGVHGAPRIPAETVKLWASAFGGEIKSISSRYSGSQFLQKKYKESEKRVRIDEVDGLQLVKKIAKNMETMFSKKVTAVKRLVEAAEEANMNHTFDENLEYPYYTALSMQDERDNYGLELGLEPNEHYNNMSVNTSLSGVQVPTNVYNKDPAVINGALWSSALNAVFVNNSRRDPTLTWQYFGSVDGFFRQYPGVKWEADENSEGGVIEYDCRNRGWFIQASTSPKDVVILVDVSGSMKGLRMTIAKRTVISILETLGDNDFFNIIGYNDFLHYVEPCLNETLVQADRDNREHFKKQTEKLLAKGTGLLENALDRAFSILNEFNRTGQGSQCSQAIMLITDGATDTYDNVFNTYNRPHRRVRLFTYLIGREVAFADSVKWMACSNKGYYSRISTLANVPENVMHYLPVLSRPMAISRGHTVIWTEAYTDYTLPQAQKLLTLASQDHFLKTSVAMPVFSGKSDMKSRGVLLGVVGLDVPLKDILRVVPRYKLGEHGYAFAITNNGYILSHPDQRPLYREGGKFKAKPHSVDLLEVEWGEQDDVLRAAMVNRQTGSYSSNIRMNVPISEERVLPLTKEFYYTDIKNTPFSLGIVVGGSYGKFIFSANVSLAEALEDLAHPDVMLSNEWTYCHTEEDPHLHKVSQLESVQRYLSGEKLGLRCNNELIRQVMFDAVVSAPLEAYWTNLMLNKSQNLELGVEQAFLGTRSGLLRKAEFLGSEKITDRDFLTDDQKDTLFTVERFPLWFRRASALPPGNFIYSVPFKAGTTNRSTVVTASTAITVSANRRMATAAVVGIQMKLDYFQQKFWTATKQCTTVDGKCPISMDDENLRCYLIDNNGYIMVSKSYEETGRFLGEVDGTVMKKLLTMGIFQRVTLYDFQAMCRLVPDSHSSRAGLSVPTPYQSLSALVKWLITELAMLVLEFNLSGLWRPEHAATAQKVRRQDLLQPCHKQYPAFSAAPTLKENSGVIDCGDCERMFVIQQVPGSNLLLLVVDTECRCDNMFRMGLHPVEIKQNESSRCERLRSQKLRRRPDQCYAFHSEEDAAECGGAARPGVWASTLLTTLALTSTALHAVG</sequence>
<accession>A0AAJ7U380</accession>
<evidence type="ECO:0000256" key="11">
    <source>
        <dbReference type="ARBA" id="ARBA00022989"/>
    </source>
</evidence>
<keyword evidence="4" id="KW-0109">Calcium transport</keyword>
<dbReference type="CDD" id="cd01463">
    <property type="entry name" value="vWA_VGCC_like"/>
    <property type="match status" value="1"/>
</dbReference>
<dbReference type="InterPro" id="IPR013680">
    <property type="entry name" value="VDCC_a2/dsu"/>
</dbReference>
<dbReference type="AlphaFoldDB" id="A0AAJ7U380"/>
<evidence type="ECO:0000313" key="19">
    <source>
        <dbReference type="RefSeq" id="XP_032828374.1"/>
    </source>
</evidence>
<dbReference type="CDD" id="cd12912">
    <property type="entry name" value="PDC2_MCP_like"/>
    <property type="match status" value="1"/>
</dbReference>
<dbReference type="InterPro" id="IPR013608">
    <property type="entry name" value="VWA_N"/>
</dbReference>
<dbReference type="Pfam" id="PF08473">
    <property type="entry name" value="VGCC_alpha2"/>
    <property type="match status" value="1"/>
</dbReference>
<dbReference type="Gene3D" id="3.30.450.20">
    <property type="entry name" value="PAS domain"/>
    <property type="match status" value="1"/>
</dbReference>
<evidence type="ECO:0000256" key="3">
    <source>
        <dbReference type="ARBA" id="ARBA00022448"/>
    </source>
</evidence>
<reference evidence="19" key="1">
    <citation type="submission" date="2025-08" db="UniProtKB">
        <authorList>
            <consortium name="RefSeq"/>
        </authorList>
    </citation>
    <scope>IDENTIFICATION</scope>
    <source>
        <tissue evidence="19">Sperm</tissue>
    </source>
</reference>
<keyword evidence="12" id="KW-0406">Ion transport</keyword>
<evidence type="ECO:0000259" key="17">
    <source>
        <dbReference type="PROSITE" id="PS50234"/>
    </source>
</evidence>
<keyword evidence="11" id="KW-1133">Transmembrane helix</keyword>
<keyword evidence="18" id="KW-1185">Reference proteome</keyword>
<evidence type="ECO:0000256" key="7">
    <source>
        <dbReference type="ARBA" id="ARBA00022723"/>
    </source>
</evidence>
<evidence type="ECO:0000256" key="2">
    <source>
        <dbReference type="ARBA" id="ARBA00007060"/>
    </source>
</evidence>
<keyword evidence="3" id="KW-0813">Transport</keyword>
<evidence type="ECO:0000256" key="6">
    <source>
        <dbReference type="ARBA" id="ARBA00022692"/>
    </source>
</evidence>
<evidence type="ECO:0000256" key="1">
    <source>
        <dbReference type="ARBA" id="ARBA00004479"/>
    </source>
</evidence>
<dbReference type="PROSITE" id="PS50234">
    <property type="entry name" value="VWFA"/>
    <property type="match status" value="1"/>
</dbReference>
<dbReference type="GO" id="GO:0005245">
    <property type="term" value="F:voltage-gated calcium channel activity"/>
    <property type="evidence" value="ECO:0007669"/>
    <property type="project" value="TreeGrafter"/>
</dbReference>
<proteinExistence type="inferred from homology"/>
<evidence type="ECO:0000256" key="15">
    <source>
        <dbReference type="ARBA" id="ARBA00023180"/>
    </source>
</evidence>
<gene>
    <name evidence="19" type="primary">LOC116952813</name>
</gene>
<dbReference type="Proteomes" id="UP001318040">
    <property type="component" value="Chromosome 48"/>
</dbReference>
<evidence type="ECO:0000313" key="18">
    <source>
        <dbReference type="Proteomes" id="UP001318040"/>
    </source>
</evidence>
<evidence type="ECO:0000256" key="16">
    <source>
        <dbReference type="ARBA" id="ARBA00023303"/>
    </source>
</evidence>
<evidence type="ECO:0000256" key="4">
    <source>
        <dbReference type="ARBA" id="ARBA00022568"/>
    </source>
</evidence>
<keyword evidence="15" id="KW-0325">Glycoprotein</keyword>
<keyword evidence="9" id="KW-0106">Calcium</keyword>
<name>A0AAJ7U380_PETMA</name>
<organism evidence="18 19">
    <name type="scientific">Petromyzon marinus</name>
    <name type="common">Sea lamprey</name>
    <dbReference type="NCBI Taxonomy" id="7757"/>
    <lineage>
        <taxon>Eukaryota</taxon>
        <taxon>Metazoa</taxon>
        <taxon>Chordata</taxon>
        <taxon>Craniata</taxon>
        <taxon>Vertebrata</taxon>
        <taxon>Cyclostomata</taxon>
        <taxon>Hyperoartia</taxon>
        <taxon>Petromyzontiformes</taxon>
        <taxon>Petromyzontidae</taxon>
        <taxon>Petromyzon</taxon>
    </lineage>
</organism>
<dbReference type="FunFam" id="3.40.50.410:FF:000007">
    <property type="entry name" value="Calcium voltage-gated channel auxiliary subunit alpha2delta 3"/>
    <property type="match status" value="1"/>
</dbReference>
<dbReference type="SUPFAM" id="SSF53300">
    <property type="entry name" value="vWA-like"/>
    <property type="match status" value="1"/>
</dbReference>
<dbReference type="GO" id="GO:0005891">
    <property type="term" value="C:voltage-gated calcium channel complex"/>
    <property type="evidence" value="ECO:0007669"/>
    <property type="project" value="TreeGrafter"/>
</dbReference>
<protein>
    <submittedName>
        <fullName evidence="19">Voltage-dependent calcium channel subunit alpha-2/delta-3-like isoform X2</fullName>
    </submittedName>
</protein>
<comment type="subcellular location">
    <subcellularLocation>
        <location evidence="1">Membrane</location>
        <topology evidence="1">Single-pass type I membrane protein</topology>
    </subcellularLocation>
</comment>
<dbReference type="FunFam" id="3.30.450.20:FF:000012">
    <property type="entry name" value="Calcium channel, voltage-dependent, alpha2/delta subunit 3"/>
    <property type="match status" value="1"/>
</dbReference>
<dbReference type="InterPro" id="IPR051173">
    <property type="entry name" value="Ca_channel_alpha-2/delta"/>
</dbReference>
<evidence type="ECO:0000256" key="5">
    <source>
        <dbReference type="ARBA" id="ARBA00022673"/>
    </source>
</evidence>
<evidence type="ECO:0000256" key="13">
    <source>
        <dbReference type="ARBA" id="ARBA00023136"/>
    </source>
</evidence>
<dbReference type="PANTHER" id="PTHR10166">
    <property type="entry name" value="VOLTAGE-DEPENDENT CALCIUM CHANNEL SUBUNIT ALPHA-2/DELTA-RELATED"/>
    <property type="match status" value="1"/>
</dbReference>
<dbReference type="InterPro" id="IPR002035">
    <property type="entry name" value="VWF_A"/>
</dbReference>
<keyword evidence="14" id="KW-1015">Disulfide bond</keyword>
<evidence type="ECO:0000256" key="8">
    <source>
        <dbReference type="ARBA" id="ARBA00022729"/>
    </source>
</evidence>
<keyword evidence="10" id="KW-0851">Voltage-gated channel</keyword>
<evidence type="ECO:0000256" key="10">
    <source>
        <dbReference type="ARBA" id="ARBA00022882"/>
    </source>
</evidence>
<keyword evidence="13" id="KW-0472">Membrane</keyword>
<dbReference type="InterPro" id="IPR036465">
    <property type="entry name" value="vWFA_dom_sf"/>
</dbReference>
<evidence type="ECO:0000256" key="12">
    <source>
        <dbReference type="ARBA" id="ARBA00023065"/>
    </source>
</evidence>
<dbReference type="PANTHER" id="PTHR10166:SF25">
    <property type="entry name" value="VOLTAGE-DEPENDENT CALCIUM CHANNEL SUBUNIT ALPHA-2_DELTA-3"/>
    <property type="match status" value="1"/>
</dbReference>
<keyword evidence="8" id="KW-0732">Signal</keyword>
<keyword evidence="5" id="KW-0107">Calcium channel</keyword>
<dbReference type="Pfam" id="PF13768">
    <property type="entry name" value="VWA_3"/>
    <property type="match status" value="1"/>
</dbReference>
<dbReference type="Gene3D" id="3.40.50.410">
    <property type="entry name" value="von Willebrand factor, type A domain"/>
    <property type="match status" value="1"/>
</dbReference>
<evidence type="ECO:0000256" key="9">
    <source>
        <dbReference type="ARBA" id="ARBA00022837"/>
    </source>
</evidence>
<keyword evidence="7" id="KW-0479">Metal-binding</keyword>
<keyword evidence="6" id="KW-0812">Transmembrane</keyword>